<feature type="compositionally biased region" description="Basic and acidic residues" evidence="5">
    <location>
        <begin position="75"/>
        <end position="101"/>
    </location>
</feature>
<evidence type="ECO:0000256" key="2">
    <source>
        <dbReference type="ARBA" id="ARBA00022737"/>
    </source>
</evidence>
<comment type="caution">
    <text evidence="6">The sequence shown here is derived from an EMBL/GenBank/DDBJ whole genome shotgun (WGS) entry which is preliminary data.</text>
</comment>
<dbReference type="GO" id="GO:0045944">
    <property type="term" value="P:positive regulation of transcription by RNA polymerase II"/>
    <property type="evidence" value="ECO:0007669"/>
    <property type="project" value="TreeGrafter"/>
</dbReference>
<dbReference type="InterPro" id="IPR004018">
    <property type="entry name" value="RPEL_repeat"/>
</dbReference>
<feature type="region of interest" description="Disordered" evidence="5">
    <location>
        <begin position="1"/>
        <end position="38"/>
    </location>
</feature>
<proteinExistence type="predicted"/>
<keyword evidence="2" id="KW-0677">Repeat</keyword>
<gene>
    <name evidence="6" type="ORF">Trco_002343</name>
</gene>
<keyword evidence="7" id="KW-1185">Reference proteome</keyword>
<dbReference type="PANTHER" id="PTHR22793:SF12">
    <property type="entry name" value="MYOCARDIN-RELATED TRANSCRIPTION FACTOR, ISOFORM H"/>
    <property type="match status" value="1"/>
</dbReference>
<organism evidence="6 7">
    <name type="scientific">Trichoderma cornu-damae</name>
    <dbReference type="NCBI Taxonomy" id="654480"/>
    <lineage>
        <taxon>Eukaryota</taxon>
        <taxon>Fungi</taxon>
        <taxon>Dikarya</taxon>
        <taxon>Ascomycota</taxon>
        <taxon>Pezizomycotina</taxon>
        <taxon>Sordariomycetes</taxon>
        <taxon>Hypocreomycetidae</taxon>
        <taxon>Hypocreales</taxon>
        <taxon>Hypocreaceae</taxon>
        <taxon>Trichoderma</taxon>
    </lineage>
</organism>
<dbReference type="Proteomes" id="UP000827724">
    <property type="component" value="Unassembled WGS sequence"/>
</dbReference>
<reference evidence="6" key="1">
    <citation type="submission" date="2021-08" db="EMBL/GenBank/DDBJ databases">
        <title>Chromosome-Level Trichoderma cornu-damae using Hi-C Data.</title>
        <authorList>
            <person name="Kim C.S."/>
        </authorList>
    </citation>
    <scope>NUCLEOTIDE SEQUENCE</scope>
    <source>
        <strain evidence="6">KA19-0412C</strain>
    </source>
</reference>
<comment type="subcellular location">
    <subcellularLocation>
        <location evidence="1">Nucleus</location>
    </subcellularLocation>
</comment>
<feature type="repeat" description="RPEL" evidence="4">
    <location>
        <begin position="28"/>
        <end position="53"/>
    </location>
</feature>
<feature type="compositionally biased region" description="Polar residues" evidence="5">
    <location>
        <begin position="16"/>
        <end position="32"/>
    </location>
</feature>
<dbReference type="PROSITE" id="PS51073">
    <property type="entry name" value="RPEL"/>
    <property type="match status" value="2"/>
</dbReference>
<dbReference type="Gene3D" id="6.10.140.2040">
    <property type="match status" value="1"/>
</dbReference>
<dbReference type="EMBL" id="JAIWOZ010000002">
    <property type="protein sequence ID" value="KAH6608997.1"/>
    <property type="molecule type" value="Genomic_DNA"/>
</dbReference>
<keyword evidence="3" id="KW-0539">Nucleus</keyword>
<evidence type="ECO:0000256" key="5">
    <source>
        <dbReference type="SAM" id="MobiDB-lite"/>
    </source>
</evidence>
<dbReference type="InterPro" id="IPR043451">
    <property type="entry name" value="Myocardin-like"/>
</dbReference>
<dbReference type="AlphaFoldDB" id="A0A9P8QUU1"/>
<evidence type="ECO:0000313" key="7">
    <source>
        <dbReference type="Proteomes" id="UP000827724"/>
    </source>
</evidence>
<dbReference type="PANTHER" id="PTHR22793">
    <property type="entry name" value="MYOCARDIN-RELATED TRANSCRIPTION FACTOR-RELATED"/>
    <property type="match status" value="1"/>
</dbReference>
<dbReference type="GO" id="GO:0005634">
    <property type="term" value="C:nucleus"/>
    <property type="evidence" value="ECO:0007669"/>
    <property type="project" value="UniProtKB-SubCell"/>
</dbReference>
<dbReference type="SMART" id="SM00707">
    <property type="entry name" value="RPEL"/>
    <property type="match status" value="2"/>
</dbReference>
<protein>
    <submittedName>
        <fullName evidence="6">Rpel repeat</fullName>
    </submittedName>
</protein>
<evidence type="ECO:0000256" key="4">
    <source>
        <dbReference type="PROSITE-ProRule" id="PRU00401"/>
    </source>
</evidence>
<evidence type="ECO:0000256" key="1">
    <source>
        <dbReference type="ARBA" id="ARBA00004123"/>
    </source>
</evidence>
<dbReference type="GO" id="GO:0003713">
    <property type="term" value="F:transcription coactivator activity"/>
    <property type="evidence" value="ECO:0007669"/>
    <property type="project" value="TreeGrafter"/>
</dbReference>
<evidence type="ECO:0000313" key="6">
    <source>
        <dbReference type="EMBL" id="KAH6608997.1"/>
    </source>
</evidence>
<accession>A0A9P8QUU1</accession>
<dbReference type="Pfam" id="PF02755">
    <property type="entry name" value="RPEL"/>
    <property type="match status" value="2"/>
</dbReference>
<dbReference type="OrthoDB" id="197676at2759"/>
<evidence type="ECO:0000256" key="3">
    <source>
        <dbReference type="ARBA" id="ARBA00023242"/>
    </source>
</evidence>
<feature type="region of interest" description="Disordered" evidence="5">
    <location>
        <begin position="75"/>
        <end position="103"/>
    </location>
</feature>
<name>A0A9P8QUU1_9HYPO</name>
<sequence>MADTTESQVPAVDETPISSVRTNTNRKNSLSNYLKHRPERSELVGKNILPDSTAAPGLIASQRELQKHMLGDKLNDKISHRPTPDALLKDGVLHQDPRSPDEQYDEAIELEYAKREGGA</sequence>
<feature type="repeat" description="RPEL" evidence="4">
    <location>
        <begin position="72"/>
        <end position="97"/>
    </location>
</feature>